<dbReference type="EMBL" id="ASHM01036286">
    <property type="protein sequence ID" value="PNX79601.1"/>
    <property type="molecule type" value="Genomic_DNA"/>
</dbReference>
<accession>A0A2K3LM36</accession>
<comment type="caution">
    <text evidence="2">The sequence shown here is derived from an EMBL/GenBank/DDBJ whole genome shotgun (WGS) entry which is preliminary data.</text>
</comment>
<evidence type="ECO:0000256" key="1">
    <source>
        <dbReference type="SAM" id="Phobius"/>
    </source>
</evidence>
<organism evidence="2 3">
    <name type="scientific">Trifolium pratense</name>
    <name type="common">Red clover</name>
    <dbReference type="NCBI Taxonomy" id="57577"/>
    <lineage>
        <taxon>Eukaryota</taxon>
        <taxon>Viridiplantae</taxon>
        <taxon>Streptophyta</taxon>
        <taxon>Embryophyta</taxon>
        <taxon>Tracheophyta</taxon>
        <taxon>Spermatophyta</taxon>
        <taxon>Magnoliopsida</taxon>
        <taxon>eudicotyledons</taxon>
        <taxon>Gunneridae</taxon>
        <taxon>Pentapetalae</taxon>
        <taxon>rosids</taxon>
        <taxon>fabids</taxon>
        <taxon>Fabales</taxon>
        <taxon>Fabaceae</taxon>
        <taxon>Papilionoideae</taxon>
        <taxon>50 kb inversion clade</taxon>
        <taxon>NPAAA clade</taxon>
        <taxon>Hologalegina</taxon>
        <taxon>IRL clade</taxon>
        <taxon>Trifolieae</taxon>
        <taxon>Trifolium</taxon>
    </lineage>
</organism>
<name>A0A2K3LM36_TRIPR</name>
<feature type="non-terminal residue" evidence="2">
    <location>
        <position position="1"/>
    </location>
</feature>
<protein>
    <submittedName>
        <fullName evidence="2">Uncharacterized protein</fullName>
    </submittedName>
</protein>
<dbReference type="AlphaFoldDB" id="A0A2K3LM36"/>
<reference evidence="2 3" key="2">
    <citation type="journal article" date="2017" name="Front. Plant Sci.">
        <title>Gene Classification and Mining of Molecular Markers Useful in Red Clover (Trifolium pratense) Breeding.</title>
        <authorList>
            <person name="Istvanek J."/>
            <person name="Dluhosova J."/>
            <person name="Dluhos P."/>
            <person name="Patkova L."/>
            <person name="Nedelnik J."/>
            <person name="Repkova J."/>
        </authorList>
    </citation>
    <scope>NUCLEOTIDE SEQUENCE [LARGE SCALE GENOMIC DNA]</scope>
    <source>
        <strain evidence="3">cv. Tatra</strain>
        <tissue evidence="2">Young leaves</tissue>
    </source>
</reference>
<evidence type="ECO:0000313" key="2">
    <source>
        <dbReference type="EMBL" id="PNX79601.1"/>
    </source>
</evidence>
<keyword evidence="1" id="KW-1133">Transmembrane helix</keyword>
<gene>
    <name evidence="2" type="ORF">L195_g035587</name>
</gene>
<proteinExistence type="predicted"/>
<sequence length="88" mass="10048">EPKVLSWNRSEQRLKIEPCLFYEWSLGTVDLFCALRRRSFPPLIFVLDAAAMVLCGLVFPVMVVWRFVDCFVGLCGRVYSFCVVAAPV</sequence>
<evidence type="ECO:0000313" key="3">
    <source>
        <dbReference type="Proteomes" id="UP000236291"/>
    </source>
</evidence>
<keyword evidence="1" id="KW-0812">Transmembrane</keyword>
<reference evidence="2 3" key="1">
    <citation type="journal article" date="2014" name="Am. J. Bot.">
        <title>Genome assembly and annotation for red clover (Trifolium pratense; Fabaceae).</title>
        <authorList>
            <person name="Istvanek J."/>
            <person name="Jaros M."/>
            <person name="Krenek A."/>
            <person name="Repkova J."/>
        </authorList>
    </citation>
    <scope>NUCLEOTIDE SEQUENCE [LARGE SCALE GENOMIC DNA]</scope>
    <source>
        <strain evidence="3">cv. Tatra</strain>
        <tissue evidence="2">Young leaves</tissue>
    </source>
</reference>
<dbReference type="Proteomes" id="UP000236291">
    <property type="component" value="Unassembled WGS sequence"/>
</dbReference>
<feature type="transmembrane region" description="Helical" evidence="1">
    <location>
        <begin position="45"/>
        <end position="68"/>
    </location>
</feature>
<keyword evidence="1" id="KW-0472">Membrane</keyword>